<evidence type="ECO:0000259" key="10">
    <source>
        <dbReference type="PROSITE" id="PS50110"/>
    </source>
</evidence>
<protein>
    <recommendedName>
        <fullName evidence="1">Phosphate regulon transcriptional regulatory protein PhoB</fullName>
    </recommendedName>
</protein>
<evidence type="ECO:0000256" key="3">
    <source>
        <dbReference type="ARBA" id="ARBA00023012"/>
    </source>
</evidence>
<gene>
    <name evidence="12" type="ORF">SAMN05444167_2787</name>
</gene>
<dbReference type="InterPro" id="IPR036388">
    <property type="entry name" value="WH-like_DNA-bd_sf"/>
</dbReference>
<dbReference type="RefSeq" id="WP_083345674.1">
    <property type="nucleotide sequence ID" value="NZ_LT629690.1"/>
</dbReference>
<dbReference type="FunFam" id="1.10.10.10:FF:000018">
    <property type="entry name" value="DNA-binding response regulator ResD"/>
    <property type="match status" value="1"/>
</dbReference>
<evidence type="ECO:0000313" key="12">
    <source>
        <dbReference type="EMBL" id="SDF60407.1"/>
    </source>
</evidence>
<dbReference type="InterPro" id="IPR039420">
    <property type="entry name" value="WalR-like"/>
</dbReference>
<evidence type="ECO:0000256" key="4">
    <source>
        <dbReference type="ARBA" id="ARBA00023015"/>
    </source>
</evidence>
<dbReference type="GO" id="GO:0000156">
    <property type="term" value="F:phosphorelay response regulator activity"/>
    <property type="evidence" value="ECO:0007669"/>
    <property type="project" value="TreeGrafter"/>
</dbReference>
<accession>A0A1G7MFB0</accession>
<dbReference type="InterPro" id="IPR011006">
    <property type="entry name" value="CheY-like_superfamily"/>
</dbReference>
<dbReference type="Pfam" id="PF00486">
    <property type="entry name" value="Trans_reg_C"/>
    <property type="match status" value="1"/>
</dbReference>
<dbReference type="EMBL" id="LT629690">
    <property type="protein sequence ID" value="SDF60407.1"/>
    <property type="molecule type" value="Genomic_DNA"/>
</dbReference>
<dbReference type="InterPro" id="IPR001789">
    <property type="entry name" value="Sig_transdc_resp-reg_receiver"/>
</dbReference>
<dbReference type="PROSITE" id="PS51755">
    <property type="entry name" value="OMPR_PHOB"/>
    <property type="match status" value="1"/>
</dbReference>
<keyword evidence="6" id="KW-0804">Transcription</keyword>
<evidence type="ECO:0000256" key="8">
    <source>
        <dbReference type="PROSITE-ProRule" id="PRU00169"/>
    </source>
</evidence>
<feature type="DNA-binding region" description="OmpR/PhoB-type" evidence="9">
    <location>
        <begin position="127"/>
        <end position="226"/>
    </location>
</feature>
<dbReference type="GO" id="GO:0005829">
    <property type="term" value="C:cytosol"/>
    <property type="evidence" value="ECO:0007669"/>
    <property type="project" value="TreeGrafter"/>
</dbReference>
<dbReference type="GO" id="GO:0000976">
    <property type="term" value="F:transcription cis-regulatory region binding"/>
    <property type="evidence" value="ECO:0007669"/>
    <property type="project" value="TreeGrafter"/>
</dbReference>
<keyword evidence="13" id="KW-1185">Reference proteome</keyword>
<evidence type="ECO:0000256" key="9">
    <source>
        <dbReference type="PROSITE-ProRule" id="PRU01091"/>
    </source>
</evidence>
<keyword evidence="2 8" id="KW-0597">Phosphoprotein</keyword>
<feature type="domain" description="Response regulatory" evidence="10">
    <location>
        <begin position="3"/>
        <end position="117"/>
    </location>
</feature>
<organism evidence="12 13">
    <name type="scientific">Terriglobus roseus</name>
    <dbReference type="NCBI Taxonomy" id="392734"/>
    <lineage>
        <taxon>Bacteria</taxon>
        <taxon>Pseudomonadati</taxon>
        <taxon>Acidobacteriota</taxon>
        <taxon>Terriglobia</taxon>
        <taxon>Terriglobales</taxon>
        <taxon>Acidobacteriaceae</taxon>
        <taxon>Terriglobus</taxon>
    </lineage>
</organism>
<proteinExistence type="predicted"/>
<evidence type="ECO:0000256" key="2">
    <source>
        <dbReference type="ARBA" id="ARBA00022553"/>
    </source>
</evidence>
<dbReference type="GO" id="GO:0032993">
    <property type="term" value="C:protein-DNA complex"/>
    <property type="evidence" value="ECO:0007669"/>
    <property type="project" value="TreeGrafter"/>
</dbReference>
<dbReference type="GO" id="GO:0006355">
    <property type="term" value="P:regulation of DNA-templated transcription"/>
    <property type="evidence" value="ECO:0007669"/>
    <property type="project" value="InterPro"/>
</dbReference>
<dbReference type="InterPro" id="IPR016032">
    <property type="entry name" value="Sig_transdc_resp-reg_C-effctor"/>
</dbReference>
<evidence type="ECO:0000256" key="7">
    <source>
        <dbReference type="ARBA" id="ARBA00024735"/>
    </source>
</evidence>
<dbReference type="CDD" id="cd00383">
    <property type="entry name" value="trans_reg_C"/>
    <property type="match status" value="1"/>
</dbReference>
<dbReference type="SMART" id="SM00862">
    <property type="entry name" value="Trans_reg_C"/>
    <property type="match status" value="1"/>
</dbReference>
<evidence type="ECO:0000256" key="6">
    <source>
        <dbReference type="ARBA" id="ARBA00023163"/>
    </source>
</evidence>
<keyword evidence="4" id="KW-0805">Transcription regulation</keyword>
<dbReference type="Proteomes" id="UP000182427">
    <property type="component" value="Chromosome I"/>
</dbReference>
<reference evidence="12 13" key="1">
    <citation type="submission" date="2016-10" db="EMBL/GenBank/DDBJ databases">
        <authorList>
            <person name="de Groot N.N."/>
        </authorList>
    </citation>
    <scope>NUCLEOTIDE SEQUENCE [LARGE SCALE GENOMIC DNA]</scope>
    <source>
        <strain evidence="12 13">GAS232</strain>
    </source>
</reference>
<dbReference type="PANTHER" id="PTHR48111:SF1">
    <property type="entry name" value="TWO-COMPONENT RESPONSE REGULATOR ORR33"/>
    <property type="match status" value="1"/>
</dbReference>
<sequence>MKCILFIEDEHAFAIGLIDRLRAEDYEVQWESNGNAGQQAASANTFDLILLDVSLPAKNGFDICRDLRRDNISTPVLMLTARGEVIDRVLGLKLGADDYVQKNCEPIELMARIEALLRRSQPSATSPDITTLGDIRIDFRQHEVSRAGIAVILTPIEFRLLKYLNQHRGNIITREELLENVWAADGSMLSRTVDVHVAGLRKKIEEDPRYPRFLLTIKGAGYKLAL</sequence>
<dbReference type="AlphaFoldDB" id="A0A1G7MFB0"/>
<dbReference type="OrthoDB" id="9790442at2"/>
<comment type="function">
    <text evidence="7">This protein is a positive regulator for the phosphate regulon. Transcription of this operon is positively regulated by PhoB and PhoR when phosphate is limited.</text>
</comment>
<evidence type="ECO:0000259" key="11">
    <source>
        <dbReference type="PROSITE" id="PS51755"/>
    </source>
</evidence>
<dbReference type="CDD" id="cd17574">
    <property type="entry name" value="REC_OmpR"/>
    <property type="match status" value="1"/>
</dbReference>
<dbReference type="Gene3D" id="3.40.50.2300">
    <property type="match status" value="1"/>
</dbReference>
<evidence type="ECO:0000256" key="5">
    <source>
        <dbReference type="ARBA" id="ARBA00023125"/>
    </source>
</evidence>
<keyword evidence="5 9" id="KW-0238">DNA-binding</keyword>
<evidence type="ECO:0000256" key="1">
    <source>
        <dbReference type="ARBA" id="ARBA00013332"/>
    </source>
</evidence>
<feature type="domain" description="OmpR/PhoB-type" evidence="11">
    <location>
        <begin position="127"/>
        <end position="226"/>
    </location>
</feature>
<dbReference type="Gene3D" id="1.10.10.10">
    <property type="entry name" value="Winged helix-like DNA-binding domain superfamily/Winged helix DNA-binding domain"/>
    <property type="match status" value="1"/>
</dbReference>
<dbReference type="PROSITE" id="PS50110">
    <property type="entry name" value="RESPONSE_REGULATORY"/>
    <property type="match status" value="1"/>
</dbReference>
<name>A0A1G7MFB0_9BACT</name>
<dbReference type="InterPro" id="IPR001867">
    <property type="entry name" value="OmpR/PhoB-type_DNA-bd"/>
</dbReference>
<dbReference type="PANTHER" id="PTHR48111">
    <property type="entry name" value="REGULATOR OF RPOS"/>
    <property type="match status" value="1"/>
</dbReference>
<dbReference type="SUPFAM" id="SSF52172">
    <property type="entry name" value="CheY-like"/>
    <property type="match status" value="1"/>
</dbReference>
<feature type="modified residue" description="4-aspartylphosphate" evidence="8">
    <location>
        <position position="52"/>
    </location>
</feature>
<dbReference type="Pfam" id="PF00072">
    <property type="entry name" value="Response_reg"/>
    <property type="match status" value="1"/>
</dbReference>
<dbReference type="SUPFAM" id="SSF46894">
    <property type="entry name" value="C-terminal effector domain of the bipartite response regulators"/>
    <property type="match status" value="1"/>
</dbReference>
<dbReference type="SMART" id="SM00448">
    <property type="entry name" value="REC"/>
    <property type="match status" value="1"/>
</dbReference>
<keyword evidence="3" id="KW-0902">Two-component regulatory system</keyword>
<dbReference type="Gene3D" id="6.10.250.690">
    <property type="match status" value="1"/>
</dbReference>
<evidence type="ECO:0000313" key="13">
    <source>
        <dbReference type="Proteomes" id="UP000182427"/>
    </source>
</evidence>